<evidence type="ECO:0000313" key="6">
    <source>
        <dbReference type="Proteomes" id="UP000249886"/>
    </source>
</evidence>
<evidence type="ECO:0000256" key="1">
    <source>
        <dbReference type="ARBA" id="ARBA00010646"/>
    </source>
</evidence>
<dbReference type="Pfam" id="PF01183">
    <property type="entry name" value="Glyco_hydro_25"/>
    <property type="match status" value="1"/>
</dbReference>
<dbReference type="GO" id="GO:0016998">
    <property type="term" value="P:cell wall macromolecule catabolic process"/>
    <property type="evidence" value="ECO:0007669"/>
    <property type="project" value="InterPro"/>
</dbReference>
<proteinExistence type="inferred from homology"/>
<dbReference type="AlphaFoldDB" id="A0A6H9XB93"/>
<dbReference type="RefSeq" id="WP_005524673.1">
    <property type="nucleotide sequence ID" value="NZ_CP050134.2"/>
</dbReference>
<dbReference type="InterPro" id="IPR002053">
    <property type="entry name" value="Glyco_hydro_25"/>
</dbReference>
<dbReference type="Proteomes" id="UP000249886">
    <property type="component" value="Unassembled WGS sequence"/>
</dbReference>
<keyword evidence="2 5" id="KW-0378">Hydrolase</keyword>
<dbReference type="SMART" id="SM00641">
    <property type="entry name" value="Glyco_25"/>
    <property type="match status" value="1"/>
</dbReference>
<dbReference type="GeneID" id="84572902"/>
<dbReference type="Pfam" id="PF01551">
    <property type="entry name" value="Peptidase_M23"/>
    <property type="match status" value="1"/>
</dbReference>
<dbReference type="InterPro" id="IPR018077">
    <property type="entry name" value="Glyco_hydro_fam25_subgr"/>
</dbReference>
<accession>A0A6H9XB93</accession>
<dbReference type="InterPro" id="IPR017853">
    <property type="entry name" value="GH"/>
</dbReference>
<dbReference type="GO" id="GO:0003796">
    <property type="term" value="F:lysozyme activity"/>
    <property type="evidence" value="ECO:0007669"/>
    <property type="project" value="UniProtKB-EC"/>
</dbReference>
<dbReference type="GO" id="GO:0009253">
    <property type="term" value="P:peptidoglycan catabolic process"/>
    <property type="evidence" value="ECO:0007669"/>
    <property type="project" value="InterPro"/>
</dbReference>
<evidence type="ECO:0000256" key="3">
    <source>
        <dbReference type="ARBA" id="ARBA00023295"/>
    </source>
</evidence>
<evidence type="ECO:0000256" key="2">
    <source>
        <dbReference type="ARBA" id="ARBA00022801"/>
    </source>
</evidence>
<gene>
    <name evidence="5" type="primary">acm</name>
    <name evidence="5" type="ORF">NCTC10254_00683</name>
</gene>
<protein>
    <submittedName>
        <fullName evidence="5">1,4-beta-N-acetylmuramidase</fullName>
        <ecNumber evidence="5">3.2.1.17</ecNumber>
    </submittedName>
</protein>
<dbReference type="SUPFAM" id="SSF51261">
    <property type="entry name" value="Duplicated hybrid motif"/>
    <property type="match status" value="1"/>
</dbReference>
<dbReference type="PANTHER" id="PTHR34135">
    <property type="entry name" value="LYSOZYME"/>
    <property type="match status" value="1"/>
</dbReference>
<dbReference type="EC" id="3.2.1.17" evidence="5"/>
<dbReference type="InterPro" id="IPR016047">
    <property type="entry name" value="M23ase_b-sheet_dom"/>
</dbReference>
<dbReference type="PANTHER" id="PTHR34135:SF2">
    <property type="entry name" value="LYSOZYME"/>
    <property type="match status" value="1"/>
</dbReference>
<dbReference type="EMBL" id="UARK01000001">
    <property type="protein sequence ID" value="SPW24309.1"/>
    <property type="molecule type" value="Genomic_DNA"/>
</dbReference>
<dbReference type="GO" id="GO:0016052">
    <property type="term" value="P:carbohydrate catabolic process"/>
    <property type="evidence" value="ECO:0007669"/>
    <property type="project" value="TreeGrafter"/>
</dbReference>
<dbReference type="Gene3D" id="2.70.70.10">
    <property type="entry name" value="Glucose Permease (Domain IIA)"/>
    <property type="match status" value="1"/>
</dbReference>
<name>A0A6H9XB93_9CORY</name>
<organism evidence="5 6">
    <name type="scientific">Corynebacterium matruchotii</name>
    <dbReference type="NCBI Taxonomy" id="43768"/>
    <lineage>
        <taxon>Bacteria</taxon>
        <taxon>Bacillati</taxon>
        <taxon>Actinomycetota</taxon>
        <taxon>Actinomycetes</taxon>
        <taxon>Mycobacteriales</taxon>
        <taxon>Corynebacteriaceae</taxon>
        <taxon>Corynebacterium</taxon>
    </lineage>
</organism>
<dbReference type="SUPFAM" id="SSF51445">
    <property type="entry name" value="(Trans)glycosidases"/>
    <property type="match status" value="1"/>
</dbReference>
<reference evidence="5 6" key="1">
    <citation type="submission" date="2018-06" db="EMBL/GenBank/DDBJ databases">
        <authorList>
            <consortium name="Pathogen Informatics"/>
            <person name="Doyle S."/>
        </authorList>
    </citation>
    <scope>NUCLEOTIDE SEQUENCE [LARGE SCALE GENOMIC DNA]</scope>
    <source>
        <strain evidence="5 6">NCTC10254</strain>
    </source>
</reference>
<dbReference type="PROSITE" id="PS51904">
    <property type="entry name" value="GLYCOSYL_HYDROL_F25_2"/>
    <property type="match status" value="1"/>
</dbReference>
<dbReference type="InterPro" id="IPR011055">
    <property type="entry name" value="Dup_hybrid_motif"/>
</dbReference>
<keyword evidence="3 5" id="KW-0326">Glycosidase</keyword>
<dbReference type="CDD" id="cd00599">
    <property type="entry name" value="GH25_muramidase"/>
    <property type="match status" value="1"/>
</dbReference>
<comment type="caution">
    <text evidence="5">The sequence shown here is derived from an EMBL/GenBank/DDBJ whole genome shotgun (WGS) entry which is preliminary data.</text>
</comment>
<feature type="domain" description="M23ase beta-sheet core" evidence="4">
    <location>
        <begin position="21"/>
        <end position="121"/>
    </location>
</feature>
<dbReference type="CDD" id="cd12797">
    <property type="entry name" value="M23_peptidase"/>
    <property type="match status" value="1"/>
</dbReference>
<evidence type="ECO:0000313" key="5">
    <source>
        <dbReference type="EMBL" id="SPW24309.1"/>
    </source>
</evidence>
<sequence length="357" mass="38396">MVQRFKPISDDCHITSEFATGHPGVDFGRDGGSGDQPVFAAQAGLVTHAGAAQGFGGPAPAGWIVIDHPTAAGSGTTVYGSIIAEVAEGEWVRAGQRIARINPDPNTNGGTAPHLHFQVHPFVWQPGSQIDPVAWLDDAPAPTPAQSNPPICYGVDLSNHQPDINLKTIAEEGFEFAILKATEGTWLDPCFQQHYSAAREAGLHTAAYAYVRSETSPQEHVDALDNVVRAAAGDMSVPICLDIESGSGTDPNHWRAIHDEFTSRGYRVILTYLPRWYWQQVGSPDLADTGLPPLWSSHYVEPQQGYASAIYQRAGTGGWRSYGGLLVDLWQFSSEATVAGHAIDVNAYLGDPRDLFG</sequence>
<evidence type="ECO:0000259" key="4">
    <source>
        <dbReference type="Pfam" id="PF01551"/>
    </source>
</evidence>
<comment type="similarity">
    <text evidence="1">Belongs to the glycosyl hydrolase 25 family.</text>
</comment>
<dbReference type="Gene3D" id="3.20.20.80">
    <property type="entry name" value="Glycosidases"/>
    <property type="match status" value="1"/>
</dbReference>